<dbReference type="NCBIfam" id="TIGR02985">
    <property type="entry name" value="Sig70_bacteroi1"/>
    <property type="match status" value="1"/>
</dbReference>
<feature type="domain" description="RNA polymerase sigma-70 region 2" evidence="5">
    <location>
        <begin position="27"/>
        <end position="92"/>
    </location>
</feature>
<feature type="domain" description="RNA polymerase sigma factor 70 region 4 type 2" evidence="6">
    <location>
        <begin position="128"/>
        <end position="176"/>
    </location>
</feature>
<dbReference type="Pfam" id="PF08281">
    <property type="entry name" value="Sigma70_r4_2"/>
    <property type="match status" value="1"/>
</dbReference>
<dbReference type="InterPro" id="IPR007627">
    <property type="entry name" value="RNA_pol_sigma70_r2"/>
</dbReference>
<organism evidence="7 8">
    <name type="scientific">Mucilaginibacter paludis DSM 18603</name>
    <dbReference type="NCBI Taxonomy" id="714943"/>
    <lineage>
        <taxon>Bacteria</taxon>
        <taxon>Pseudomonadati</taxon>
        <taxon>Bacteroidota</taxon>
        <taxon>Sphingobacteriia</taxon>
        <taxon>Sphingobacteriales</taxon>
        <taxon>Sphingobacteriaceae</taxon>
        <taxon>Mucilaginibacter</taxon>
    </lineage>
</organism>
<dbReference type="InterPro" id="IPR039425">
    <property type="entry name" value="RNA_pol_sigma-70-like"/>
</dbReference>
<evidence type="ECO:0000259" key="5">
    <source>
        <dbReference type="Pfam" id="PF04542"/>
    </source>
</evidence>
<evidence type="ECO:0000256" key="2">
    <source>
        <dbReference type="ARBA" id="ARBA00023015"/>
    </source>
</evidence>
<dbReference type="PANTHER" id="PTHR43133">
    <property type="entry name" value="RNA POLYMERASE ECF-TYPE SIGMA FACTO"/>
    <property type="match status" value="1"/>
</dbReference>
<dbReference type="SUPFAM" id="SSF88946">
    <property type="entry name" value="Sigma2 domain of RNA polymerase sigma factors"/>
    <property type="match status" value="1"/>
</dbReference>
<dbReference type="NCBIfam" id="TIGR02937">
    <property type="entry name" value="sigma70-ECF"/>
    <property type="match status" value="1"/>
</dbReference>
<dbReference type="InterPro" id="IPR014327">
    <property type="entry name" value="RNA_pol_sigma70_bacteroid"/>
</dbReference>
<dbReference type="GO" id="GO:0016987">
    <property type="term" value="F:sigma factor activity"/>
    <property type="evidence" value="ECO:0007669"/>
    <property type="project" value="UniProtKB-KW"/>
</dbReference>
<evidence type="ECO:0000256" key="1">
    <source>
        <dbReference type="ARBA" id="ARBA00010641"/>
    </source>
</evidence>
<dbReference type="GO" id="GO:0003677">
    <property type="term" value="F:DNA binding"/>
    <property type="evidence" value="ECO:0007669"/>
    <property type="project" value="InterPro"/>
</dbReference>
<reference evidence="7" key="1">
    <citation type="submission" date="2011-09" db="EMBL/GenBank/DDBJ databases">
        <title>The permanent draft genome of Mucilaginibacter paludis DSM 18603.</title>
        <authorList>
            <consortium name="US DOE Joint Genome Institute (JGI-PGF)"/>
            <person name="Lucas S."/>
            <person name="Han J."/>
            <person name="Lapidus A."/>
            <person name="Bruce D."/>
            <person name="Goodwin L."/>
            <person name="Pitluck S."/>
            <person name="Peters L."/>
            <person name="Kyrpides N."/>
            <person name="Mavromatis K."/>
            <person name="Ivanova N."/>
            <person name="Mikhailova N."/>
            <person name="Held B."/>
            <person name="Detter J.C."/>
            <person name="Tapia R."/>
            <person name="Han C."/>
            <person name="Land M."/>
            <person name="Hauser L."/>
            <person name="Markowitz V."/>
            <person name="Cheng J.-F."/>
            <person name="Hugenholtz P."/>
            <person name="Woyke T."/>
            <person name="Wu D."/>
            <person name="Tindall B."/>
            <person name="Brambilla E."/>
            <person name="Klenk H.-P."/>
            <person name="Eisen J.A."/>
        </authorList>
    </citation>
    <scope>NUCLEOTIDE SEQUENCE [LARGE SCALE GENOMIC DNA]</scope>
    <source>
        <strain evidence="7">DSM 18603</strain>
    </source>
</reference>
<dbReference type="EMBL" id="CM001403">
    <property type="protein sequence ID" value="EHQ28851.1"/>
    <property type="molecule type" value="Genomic_DNA"/>
</dbReference>
<dbReference type="GO" id="GO:0006352">
    <property type="term" value="P:DNA-templated transcription initiation"/>
    <property type="evidence" value="ECO:0007669"/>
    <property type="project" value="InterPro"/>
</dbReference>
<sequence length="197" mass="23452">MKETADVTDFALIIRLKQDDEAAFKILFERWFKKLYHFSFRYLKNKELAEEVIQETMLQLWINRQKLDESYPLSPYLFTIARRLSLNSIRQLATSKNVSERLYQDMKASVNTTEDDVLLAELQRITNEALILMPKQQQQVYRLSRNEGYSLDEIAAELGILKNTVKKHLSEALKAIRKHYSIRYIACFLLFYHFFKK</sequence>
<dbReference type="STRING" id="714943.Mucpa_4766"/>
<evidence type="ECO:0000256" key="4">
    <source>
        <dbReference type="ARBA" id="ARBA00023163"/>
    </source>
</evidence>
<dbReference type="OrthoDB" id="659577at2"/>
<evidence type="ECO:0000313" key="7">
    <source>
        <dbReference type="EMBL" id="EHQ28851.1"/>
    </source>
</evidence>
<evidence type="ECO:0000256" key="3">
    <source>
        <dbReference type="ARBA" id="ARBA00023082"/>
    </source>
</evidence>
<dbReference type="InterPro" id="IPR014284">
    <property type="entry name" value="RNA_pol_sigma-70_dom"/>
</dbReference>
<dbReference type="SUPFAM" id="SSF88659">
    <property type="entry name" value="Sigma3 and sigma4 domains of RNA polymerase sigma factors"/>
    <property type="match status" value="1"/>
</dbReference>
<evidence type="ECO:0000259" key="6">
    <source>
        <dbReference type="Pfam" id="PF08281"/>
    </source>
</evidence>
<keyword evidence="8" id="KW-1185">Reference proteome</keyword>
<gene>
    <name evidence="7" type="ORF">Mucpa_4766</name>
</gene>
<evidence type="ECO:0000313" key="8">
    <source>
        <dbReference type="Proteomes" id="UP000002774"/>
    </source>
</evidence>
<dbReference type="AlphaFoldDB" id="H1Y333"/>
<keyword evidence="4" id="KW-0804">Transcription</keyword>
<dbReference type="Gene3D" id="1.10.1740.10">
    <property type="match status" value="1"/>
</dbReference>
<dbReference type="PANTHER" id="PTHR43133:SF46">
    <property type="entry name" value="RNA POLYMERASE SIGMA-70 FACTOR ECF SUBFAMILY"/>
    <property type="match status" value="1"/>
</dbReference>
<dbReference type="eggNOG" id="COG1595">
    <property type="taxonomic scope" value="Bacteria"/>
</dbReference>
<dbReference type="InterPro" id="IPR013325">
    <property type="entry name" value="RNA_pol_sigma_r2"/>
</dbReference>
<name>H1Y333_9SPHI</name>
<dbReference type="RefSeq" id="WP_008509790.1">
    <property type="nucleotide sequence ID" value="NZ_CM001403.1"/>
</dbReference>
<dbReference type="Gene3D" id="1.10.10.10">
    <property type="entry name" value="Winged helix-like DNA-binding domain superfamily/Winged helix DNA-binding domain"/>
    <property type="match status" value="1"/>
</dbReference>
<dbReference type="HOGENOM" id="CLU_047691_4_1_10"/>
<protein>
    <submittedName>
        <fullName evidence="7">RNA polymerase, sigma-24 subunit, ECF subfamily</fullName>
    </submittedName>
</protein>
<comment type="similarity">
    <text evidence="1">Belongs to the sigma-70 factor family. ECF subfamily.</text>
</comment>
<accession>H1Y333</accession>
<dbReference type="Pfam" id="PF04542">
    <property type="entry name" value="Sigma70_r2"/>
    <property type="match status" value="1"/>
</dbReference>
<dbReference type="InterPro" id="IPR036388">
    <property type="entry name" value="WH-like_DNA-bd_sf"/>
</dbReference>
<keyword evidence="2" id="KW-0805">Transcription regulation</keyword>
<dbReference type="InterPro" id="IPR013324">
    <property type="entry name" value="RNA_pol_sigma_r3/r4-like"/>
</dbReference>
<proteinExistence type="inferred from homology"/>
<dbReference type="InterPro" id="IPR013249">
    <property type="entry name" value="RNA_pol_sigma70_r4_t2"/>
</dbReference>
<dbReference type="Proteomes" id="UP000002774">
    <property type="component" value="Chromosome"/>
</dbReference>
<keyword evidence="3" id="KW-0731">Sigma factor</keyword>